<reference evidence="8 9" key="1">
    <citation type="submission" date="2017-06" db="EMBL/GenBank/DDBJ databases">
        <authorList>
            <consortium name="Pathogen Informatics"/>
        </authorList>
    </citation>
    <scope>NUCLEOTIDE SEQUENCE [LARGE SCALE GENOMIC DNA]</scope>
    <source>
        <strain evidence="8 9">NCTC13039</strain>
    </source>
</reference>
<dbReference type="PANTHER" id="PTHR45663:SF40">
    <property type="entry name" value="THIOREDOXIN 2"/>
    <property type="match status" value="1"/>
</dbReference>
<evidence type="ECO:0000256" key="5">
    <source>
        <dbReference type="ARBA" id="ARBA00023284"/>
    </source>
</evidence>
<keyword evidence="5" id="KW-0676">Redox-active center</keyword>
<dbReference type="EMBL" id="LT906453">
    <property type="protein sequence ID" value="SNV21787.1"/>
    <property type="molecule type" value="Genomic_DNA"/>
</dbReference>
<evidence type="ECO:0000259" key="7">
    <source>
        <dbReference type="PROSITE" id="PS51352"/>
    </source>
</evidence>
<sequence length="128" mass="14132">MTTVALTEQNFEQTISATDIVLIDFWASWCGPCRQFAPIFEQVSEKHEDITFAKLDTEAEQSIAAAANITSIPTIMIVKEGIPVFSQAGALSAPALEDLITQARNLDMEQVRKEMEERQGNEQAGDNN</sequence>
<dbReference type="STRING" id="1121387.GCA_000429885_01966"/>
<dbReference type="PROSITE" id="PS51352">
    <property type="entry name" value="THIOREDOXIN_2"/>
    <property type="match status" value="1"/>
</dbReference>
<dbReference type="PANTHER" id="PTHR45663">
    <property type="entry name" value="GEO12009P1"/>
    <property type="match status" value="1"/>
</dbReference>
<keyword evidence="4" id="KW-1015">Disulfide bond</keyword>
<dbReference type="InterPro" id="IPR017937">
    <property type="entry name" value="Thioredoxin_CS"/>
</dbReference>
<evidence type="ECO:0000313" key="9">
    <source>
        <dbReference type="Proteomes" id="UP000242637"/>
    </source>
</evidence>
<gene>
    <name evidence="8" type="primary">trxA_2</name>
    <name evidence="8" type="ORF">SAMEA4475696_01343</name>
</gene>
<dbReference type="PRINTS" id="PR00421">
    <property type="entry name" value="THIOREDOXIN"/>
</dbReference>
<feature type="domain" description="Thioredoxin" evidence="7">
    <location>
        <begin position="1"/>
        <end position="105"/>
    </location>
</feature>
<evidence type="ECO:0000256" key="2">
    <source>
        <dbReference type="ARBA" id="ARBA00022448"/>
    </source>
</evidence>
<dbReference type="GO" id="GO:0005829">
    <property type="term" value="C:cytosol"/>
    <property type="evidence" value="ECO:0007669"/>
    <property type="project" value="TreeGrafter"/>
</dbReference>
<keyword evidence="2" id="KW-0813">Transport</keyword>
<evidence type="ECO:0000256" key="1">
    <source>
        <dbReference type="ARBA" id="ARBA00008987"/>
    </source>
</evidence>
<dbReference type="FunFam" id="3.40.30.10:FF:000155">
    <property type="entry name" value="Thioredoxin"/>
    <property type="match status" value="1"/>
</dbReference>
<evidence type="ECO:0000256" key="6">
    <source>
        <dbReference type="NCBIfam" id="TIGR01068"/>
    </source>
</evidence>
<evidence type="ECO:0000256" key="3">
    <source>
        <dbReference type="ARBA" id="ARBA00022982"/>
    </source>
</evidence>
<dbReference type="InterPro" id="IPR005746">
    <property type="entry name" value="Thioredoxin"/>
</dbReference>
<dbReference type="InterPro" id="IPR013766">
    <property type="entry name" value="Thioredoxin_domain"/>
</dbReference>
<dbReference type="SUPFAM" id="SSF52833">
    <property type="entry name" value="Thioredoxin-like"/>
    <property type="match status" value="1"/>
</dbReference>
<evidence type="ECO:0000256" key="4">
    <source>
        <dbReference type="ARBA" id="ARBA00023157"/>
    </source>
</evidence>
<comment type="similarity">
    <text evidence="1">Belongs to the thioredoxin family.</text>
</comment>
<dbReference type="AlphaFoldDB" id="A0A239VHW8"/>
<name>A0A239VHW8_9MICO</name>
<evidence type="ECO:0000313" key="8">
    <source>
        <dbReference type="EMBL" id="SNV21787.1"/>
    </source>
</evidence>
<dbReference type="Pfam" id="PF00085">
    <property type="entry name" value="Thioredoxin"/>
    <property type="match status" value="1"/>
</dbReference>
<keyword evidence="9" id="KW-1185">Reference proteome</keyword>
<dbReference type="Proteomes" id="UP000242637">
    <property type="component" value="Chromosome 1"/>
</dbReference>
<dbReference type="Gene3D" id="3.40.30.10">
    <property type="entry name" value="Glutaredoxin"/>
    <property type="match status" value="1"/>
</dbReference>
<protein>
    <recommendedName>
        <fullName evidence="6">Thioredoxin</fullName>
    </recommendedName>
</protein>
<dbReference type="InterPro" id="IPR036249">
    <property type="entry name" value="Thioredoxin-like_sf"/>
</dbReference>
<dbReference type="KEGG" id="dco:SAMEA4475696_1343"/>
<dbReference type="PROSITE" id="PS00194">
    <property type="entry name" value="THIOREDOXIN_1"/>
    <property type="match status" value="1"/>
</dbReference>
<dbReference type="GeneID" id="63459566"/>
<dbReference type="OrthoDB" id="9790390at2"/>
<dbReference type="GO" id="GO:0015035">
    <property type="term" value="F:protein-disulfide reductase activity"/>
    <property type="evidence" value="ECO:0007669"/>
    <property type="project" value="UniProtKB-UniRule"/>
</dbReference>
<dbReference type="CDD" id="cd02947">
    <property type="entry name" value="TRX_family"/>
    <property type="match status" value="1"/>
</dbReference>
<keyword evidence="3" id="KW-0249">Electron transport</keyword>
<proteinExistence type="inferred from homology"/>
<organism evidence="8 9">
    <name type="scientific">Dermatophilus congolensis</name>
    <dbReference type="NCBI Taxonomy" id="1863"/>
    <lineage>
        <taxon>Bacteria</taxon>
        <taxon>Bacillati</taxon>
        <taxon>Actinomycetota</taxon>
        <taxon>Actinomycetes</taxon>
        <taxon>Micrococcales</taxon>
        <taxon>Dermatophilaceae</taxon>
        <taxon>Dermatophilus</taxon>
    </lineage>
</organism>
<accession>A0A239VHW8</accession>
<dbReference type="RefSeq" id="WP_028327901.1">
    <property type="nucleotide sequence ID" value="NZ_JAAFNI010000001.1"/>
</dbReference>
<dbReference type="NCBIfam" id="TIGR01068">
    <property type="entry name" value="thioredoxin"/>
    <property type="match status" value="1"/>
</dbReference>